<proteinExistence type="predicted"/>
<dbReference type="EMBL" id="ACCF01000010">
    <property type="protein sequence ID" value="EEF69588.1"/>
    <property type="molecule type" value="Genomic_DNA"/>
</dbReference>
<dbReference type="AlphaFoldDB" id="B9Y339"/>
<organism evidence="1 2">
    <name type="scientific">Holdemania filiformis DSM 12042</name>
    <dbReference type="NCBI Taxonomy" id="545696"/>
    <lineage>
        <taxon>Bacteria</taxon>
        <taxon>Bacillati</taxon>
        <taxon>Bacillota</taxon>
        <taxon>Erysipelotrichia</taxon>
        <taxon>Erysipelotrichales</taxon>
        <taxon>Erysipelotrichaceae</taxon>
        <taxon>Holdemania</taxon>
    </lineage>
</organism>
<accession>B9Y339</accession>
<evidence type="ECO:0000313" key="2">
    <source>
        <dbReference type="Proteomes" id="UP000005950"/>
    </source>
</evidence>
<reference evidence="1 2" key="1">
    <citation type="submission" date="2008-12" db="EMBL/GenBank/DDBJ databases">
        <authorList>
            <person name="Fulton L."/>
            <person name="Clifton S."/>
            <person name="Fulton B."/>
            <person name="Xu J."/>
            <person name="Minx P."/>
            <person name="Pepin K.H."/>
            <person name="Johnson M."/>
            <person name="Bhonagiri V."/>
            <person name="Nash W.E."/>
            <person name="Mardis E.R."/>
            <person name="Wilson R.K."/>
        </authorList>
    </citation>
    <scope>NUCLEOTIDE SEQUENCE [LARGE SCALE GENOMIC DNA]</scope>
    <source>
        <strain evidence="1 2">DSM 12042</strain>
    </source>
</reference>
<gene>
    <name evidence="1" type="ORF">HOLDEFILI_00214</name>
</gene>
<protein>
    <submittedName>
        <fullName evidence="1">Uncharacterized protein</fullName>
    </submittedName>
</protein>
<dbReference type="Proteomes" id="UP000005950">
    <property type="component" value="Unassembled WGS sequence"/>
</dbReference>
<reference evidence="1 2" key="2">
    <citation type="submission" date="2009-02" db="EMBL/GenBank/DDBJ databases">
        <title>Draft genome sequence of Holdemania filiformis DSM 12042.</title>
        <authorList>
            <person name="Sudarsanam P."/>
            <person name="Ley R."/>
            <person name="Guruge J."/>
            <person name="Turnbaugh P.J."/>
            <person name="Mahowald M."/>
            <person name="Liep D."/>
            <person name="Gordon J."/>
        </authorList>
    </citation>
    <scope>NUCLEOTIDE SEQUENCE [LARGE SCALE GENOMIC DNA]</scope>
    <source>
        <strain evidence="1 2">DSM 12042</strain>
    </source>
</reference>
<comment type="caution">
    <text evidence="1">The sequence shown here is derived from an EMBL/GenBank/DDBJ whole genome shotgun (WGS) entry which is preliminary data.</text>
</comment>
<name>B9Y339_9FIRM</name>
<evidence type="ECO:0000313" key="1">
    <source>
        <dbReference type="EMBL" id="EEF69588.1"/>
    </source>
</evidence>
<sequence>MSFQGLMNAFYIFSRKENQSELNLRLAYSSLDRSLIDGDNLKPD</sequence>
<dbReference type="HOGENOM" id="CLU_3217193_0_0_9"/>